<accession>A0A1G8KLD2</accession>
<evidence type="ECO:0000313" key="2">
    <source>
        <dbReference type="Proteomes" id="UP000183255"/>
    </source>
</evidence>
<dbReference type="AlphaFoldDB" id="A0A1G8KLD2"/>
<gene>
    <name evidence="1" type="ORF">SAMN05421804_102357</name>
</gene>
<protein>
    <submittedName>
        <fullName evidence="1">Uncharacterized protein</fullName>
    </submittedName>
</protein>
<organism evidence="1 2">
    <name type="scientific">Proteiniclasticum ruminis</name>
    <dbReference type="NCBI Taxonomy" id="398199"/>
    <lineage>
        <taxon>Bacteria</taxon>
        <taxon>Bacillati</taxon>
        <taxon>Bacillota</taxon>
        <taxon>Clostridia</taxon>
        <taxon>Eubacteriales</taxon>
        <taxon>Clostridiaceae</taxon>
        <taxon>Proteiniclasticum</taxon>
    </lineage>
</organism>
<reference evidence="1 2" key="1">
    <citation type="submission" date="2016-10" db="EMBL/GenBank/DDBJ databases">
        <authorList>
            <person name="de Groot N.N."/>
        </authorList>
    </citation>
    <scope>NUCLEOTIDE SEQUENCE [LARGE SCALE GENOMIC DNA]</scope>
    <source>
        <strain evidence="1 2">CGMCC 1.5058</strain>
    </source>
</reference>
<proteinExistence type="predicted"/>
<dbReference type="Proteomes" id="UP000183255">
    <property type="component" value="Unassembled WGS sequence"/>
</dbReference>
<evidence type="ECO:0000313" key="1">
    <source>
        <dbReference type="EMBL" id="SDI44199.1"/>
    </source>
</evidence>
<dbReference type="RefSeq" id="WP_031577901.1">
    <property type="nucleotide sequence ID" value="NZ_FNDZ01000002.1"/>
</dbReference>
<dbReference type="EMBL" id="FNDZ01000002">
    <property type="protein sequence ID" value="SDI44199.1"/>
    <property type="molecule type" value="Genomic_DNA"/>
</dbReference>
<sequence length="117" mass="13605">MADKIKHTRREEVVNSILDAGALDIKNIGVDATHVIIHEVKEWLIDRYNKVKSNPINDQKMTLDDLEMRIKISNKNVDIGMRKKEIAIMWAMKRLGYGEEQTQEVLDLANIAYQKRE</sequence>
<name>A0A1G8KLD2_9CLOT</name>